<dbReference type="GO" id="GO:0005829">
    <property type="term" value="C:cytosol"/>
    <property type="evidence" value="ECO:0007669"/>
    <property type="project" value="TreeGrafter"/>
</dbReference>
<feature type="binding site" evidence="6">
    <location>
        <position position="94"/>
    </location>
    <ligand>
        <name>a divalent metal cation</name>
        <dbReference type="ChEBI" id="CHEBI:60240"/>
        <label>1</label>
    </ligand>
</feature>
<evidence type="ECO:0000256" key="6">
    <source>
        <dbReference type="HAMAP-Rule" id="MF_01974"/>
    </source>
</evidence>
<evidence type="ECO:0000256" key="5">
    <source>
        <dbReference type="ARBA" id="ARBA00022801"/>
    </source>
</evidence>
<feature type="binding site" evidence="6">
    <location>
        <position position="232"/>
    </location>
    <ligand>
        <name>a divalent metal cation</name>
        <dbReference type="ChEBI" id="CHEBI:60240"/>
        <label>1</label>
    </ligand>
</feature>
<comment type="function">
    <text evidence="1 6">Removes the N-terminal methionine from nascent proteins. The N-terminal methionine is often cleaved when the second residue in the primary sequence is small and uncharged (Met-Ala-, Cys, Gly, Pro, Ser, Thr, or Val). Requires deformylation of the N(alpha)-formylated initiator methionine before it can be hydrolyzed.</text>
</comment>
<gene>
    <name evidence="6" type="primary">map</name>
    <name evidence="9" type="ORF">HNR50_002085</name>
</gene>
<dbReference type="RefSeq" id="WP_184746630.1">
    <property type="nucleotide sequence ID" value="NZ_JACHGJ010000003.1"/>
</dbReference>
<dbReference type="PANTHER" id="PTHR43330">
    <property type="entry name" value="METHIONINE AMINOPEPTIDASE"/>
    <property type="match status" value="1"/>
</dbReference>
<comment type="subunit">
    <text evidence="6">Monomer.</text>
</comment>
<dbReference type="GO" id="GO:0006508">
    <property type="term" value="P:proteolysis"/>
    <property type="evidence" value="ECO:0007669"/>
    <property type="project" value="UniProtKB-KW"/>
</dbReference>
<dbReference type="PRINTS" id="PR00599">
    <property type="entry name" value="MAPEPTIDASE"/>
</dbReference>
<organism evidence="9 10">
    <name type="scientific">Spirochaeta isovalerica</name>
    <dbReference type="NCBI Taxonomy" id="150"/>
    <lineage>
        <taxon>Bacteria</taxon>
        <taxon>Pseudomonadati</taxon>
        <taxon>Spirochaetota</taxon>
        <taxon>Spirochaetia</taxon>
        <taxon>Spirochaetales</taxon>
        <taxon>Spirochaetaceae</taxon>
        <taxon>Spirochaeta</taxon>
    </lineage>
</organism>
<dbReference type="Gene3D" id="3.90.230.10">
    <property type="entry name" value="Creatinase/methionine aminopeptidase superfamily"/>
    <property type="match status" value="1"/>
</dbReference>
<evidence type="ECO:0000313" key="9">
    <source>
        <dbReference type="EMBL" id="MBB6480422.1"/>
    </source>
</evidence>
<evidence type="ECO:0000256" key="1">
    <source>
        <dbReference type="ARBA" id="ARBA00002521"/>
    </source>
</evidence>
<keyword evidence="10" id="KW-1185">Reference proteome</keyword>
<feature type="binding site" evidence="6">
    <location>
        <position position="232"/>
    </location>
    <ligand>
        <name>a divalent metal cation</name>
        <dbReference type="ChEBI" id="CHEBI:60240"/>
        <label>2</label>
        <note>catalytic</note>
    </ligand>
</feature>
<comment type="cofactor">
    <cofactor evidence="6">
        <name>Co(2+)</name>
        <dbReference type="ChEBI" id="CHEBI:48828"/>
    </cofactor>
    <cofactor evidence="6">
        <name>Zn(2+)</name>
        <dbReference type="ChEBI" id="CHEBI:29105"/>
    </cofactor>
    <cofactor evidence="6">
        <name>Mn(2+)</name>
        <dbReference type="ChEBI" id="CHEBI:29035"/>
    </cofactor>
    <cofactor evidence="6">
        <name>Fe(2+)</name>
        <dbReference type="ChEBI" id="CHEBI:29033"/>
    </cofactor>
    <text evidence="6">Binds 2 divalent metal cations per subunit. Has a high-affinity and a low affinity metal-binding site. The true nature of the physiological cofactor is under debate. The enzyme is active with cobalt, zinc, manganese or divalent iron ions. Most likely, methionine aminopeptidases function as mononuclear Fe(2+)-metalloproteases under physiological conditions, and the catalytically relevant metal-binding site has been assigned to the histidine-containing high-affinity site.</text>
</comment>
<sequence>MVYVKSNDEIKIMRECGTLLAEMYEYLEPYVQPGMTGLELDKIAEDFIVKNKAVPEQKGYHGYPATLCISTNEQVIHGIPSKKKLEEGDIVGLDCTISIKGLMTDSARTFAVGKIDKKKQKLMERTEKSLYIGIDAVKAGGRVNDIGRAVENYINQFGYGIVRDFCGHGVGYEIHEEPTVLNYYSTRYRNRLKENMVITVEPMINMGTYEVNVLGDGWTVETADKKPSCHFEHTVAVTSEGYEILTVK</sequence>
<dbReference type="InterPro" id="IPR002467">
    <property type="entry name" value="Pept_M24A_MAP1"/>
</dbReference>
<dbReference type="EC" id="3.4.11.18" evidence="6 7"/>
<dbReference type="GO" id="GO:0004239">
    <property type="term" value="F:initiator methionyl aminopeptidase activity"/>
    <property type="evidence" value="ECO:0007669"/>
    <property type="project" value="UniProtKB-UniRule"/>
</dbReference>
<dbReference type="PROSITE" id="PS00680">
    <property type="entry name" value="MAP_1"/>
    <property type="match status" value="1"/>
</dbReference>
<feature type="domain" description="Peptidase M24" evidence="8">
    <location>
        <begin position="12"/>
        <end position="238"/>
    </location>
</feature>
<feature type="binding site" evidence="6">
    <location>
        <position position="77"/>
    </location>
    <ligand>
        <name>substrate</name>
    </ligand>
</feature>
<feature type="binding site" evidence="6">
    <location>
        <position position="105"/>
    </location>
    <ligand>
        <name>a divalent metal cation</name>
        <dbReference type="ChEBI" id="CHEBI:60240"/>
        <label>2</label>
        <note>catalytic</note>
    </ligand>
</feature>
<comment type="caution">
    <text evidence="9">The sequence shown here is derived from an EMBL/GenBank/DDBJ whole genome shotgun (WGS) entry which is preliminary data.</text>
</comment>
<evidence type="ECO:0000256" key="7">
    <source>
        <dbReference type="RuleBase" id="RU003653"/>
    </source>
</evidence>
<dbReference type="AlphaFoldDB" id="A0A841RDG3"/>
<dbReference type="HAMAP" id="MF_01974">
    <property type="entry name" value="MetAP_1"/>
    <property type="match status" value="1"/>
</dbReference>
<evidence type="ECO:0000313" key="10">
    <source>
        <dbReference type="Proteomes" id="UP000587760"/>
    </source>
</evidence>
<feature type="binding site" evidence="6">
    <location>
        <position position="175"/>
    </location>
    <ligand>
        <name>substrate</name>
    </ligand>
</feature>
<dbReference type="EMBL" id="JACHGJ010000003">
    <property type="protein sequence ID" value="MBB6480422.1"/>
    <property type="molecule type" value="Genomic_DNA"/>
</dbReference>
<dbReference type="Pfam" id="PF00557">
    <property type="entry name" value="Peptidase_M24"/>
    <property type="match status" value="1"/>
</dbReference>
<keyword evidence="3 6" id="KW-0645">Protease</keyword>
<reference evidence="9 10" key="1">
    <citation type="submission" date="2020-08" db="EMBL/GenBank/DDBJ databases">
        <title>Genomic Encyclopedia of Type Strains, Phase IV (KMG-IV): sequencing the most valuable type-strain genomes for metagenomic binning, comparative biology and taxonomic classification.</title>
        <authorList>
            <person name="Goeker M."/>
        </authorList>
    </citation>
    <scope>NUCLEOTIDE SEQUENCE [LARGE SCALE GENOMIC DNA]</scope>
    <source>
        <strain evidence="9 10">DSM 2461</strain>
    </source>
</reference>
<proteinExistence type="inferred from homology"/>
<accession>A0A841RDG3</accession>
<feature type="binding site" evidence="6">
    <location>
        <position position="105"/>
    </location>
    <ligand>
        <name>a divalent metal cation</name>
        <dbReference type="ChEBI" id="CHEBI:60240"/>
        <label>1</label>
    </ligand>
</feature>
<evidence type="ECO:0000256" key="3">
    <source>
        <dbReference type="ARBA" id="ARBA00022670"/>
    </source>
</evidence>
<comment type="catalytic activity">
    <reaction evidence="6 7">
        <text>Release of N-terminal amino acids, preferentially methionine, from peptides and arylamides.</text>
        <dbReference type="EC" id="3.4.11.18"/>
    </reaction>
</comment>
<evidence type="ECO:0000256" key="4">
    <source>
        <dbReference type="ARBA" id="ARBA00022723"/>
    </source>
</evidence>
<name>A0A841RDG3_9SPIO</name>
<dbReference type="PANTHER" id="PTHR43330:SF27">
    <property type="entry name" value="METHIONINE AMINOPEPTIDASE"/>
    <property type="match status" value="1"/>
</dbReference>
<feature type="binding site" evidence="6">
    <location>
        <position position="168"/>
    </location>
    <ligand>
        <name>a divalent metal cation</name>
        <dbReference type="ChEBI" id="CHEBI:60240"/>
        <label>2</label>
        <note>catalytic</note>
    </ligand>
</feature>
<dbReference type="InterPro" id="IPR000994">
    <property type="entry name" value="Pept_M24"/>
</dbReference>
<comment type="similarity">
    <text evidence="6">Belongs to the peptidase M24A family. Methionine aminopeptidase type 1 subfamily.</text>
</comment>
<dbReference type="GO" id="GO:0046872">
    <property type="term" value="F:metal ion binding"/>
    <property type="evidence" value="ECO:0007669"/>
    <property type="project" value="UniProtKB-UniRule"/>
</dbReference>
<feature type="binding site" evidence="6">
    <location>
        <position position="201"/>
    </location>
    <ligand>
        <name>a divalent metal cation</name>
        <dbReference type="ChEBI" id="CHEBI:60240"/>
        <label>2</label>
        <note>catalytic</note>
    </ligand>
</feature>
<keyword evidence="2 6" id="KW-0031">Aminopeptidase</keyword>
<dbReference type="InterPro" id="IPR001714">
    <property type="entry name" value="Pept_M24_MAP"/>
</dbReference>
<dbReference type="SUPFAM" id="SSF55920">
    <property type="entry name" value="Creatinase/aminopeptidase"/>
    <property type="match status" value="1"/>
</dbReference>
<dbReference type="GO" id="GO:0070006">
    <property type="term" value="F:metalloaminopeptidase activity"/>
    <property type="evidence" value="ECO:0007669"/>
    <property type="project" value="UniProtKB-UniRule"/>
</dbReference>
<evidence type="ECO:0000256" key="2">
    <source>
        <dbReference type="ARBA" id="ARBA00022438"/>
    </source>
</evidence>
<dbReference type="Proteomes" id="UP000587760">
    <property type="component" value="Unassembled WGS sequence"/>
</dbReference>
<keyword evidence="5 6" id="KW-0378">Hydrolase</keyword>
<dbReference type="CDD" id="cd01086">
    <property type="entry name" value="MetAP1"/>
    <property type="match status" value="1"/>
</dbReference>
<keyword evidence="4 6" id="KW-0479">Metal-binding</keyword>
<evidence type="ECO:0000259" key="8">
    <source>
        <dbReference type="Pfam" id="PF00557"/>
    </source>
</evidence>
<protein>
    <recommendedName>
        <fullName evidence="6 7">Methionine aminopeptidase</fullName>
        <shortName evidence="6">MAP</shortName>
        <shortName evidence="6">MetAP</shortName>
        <ecNumber evidence="6 7">3.4.11.18</ecNumber>
    </recommendedName>
    <alternativeName>
        <fullName evidence="6">Peptidase M</fullName>
    </alternativeName>
</protein>
<dbReference type="NCBIfam" id="TIGR00500">
    <property type="entry name" value="met_pdase_I"/>
    <property type="match status" value="1"/>
</dbReference>
<dbReference type="InterPro" id="IPR036005">
    <property type="entry name" value="Creatinase/aminopeptidase-like"/>
</dbReference>